<feature type="region of interest" description="Disordered" evidence="2">
    <location>
        <begin position="1"/>
        <end position="22"/>
    </location>
</feature>
<evidence type="ECO:0000256" key="2">
    <source>
        <dbReference type="SAM" id="MobiDB-lite"/>
    </source>
</evidence>
<organism evidence="4 5">
    <name type="scientific">Roseibium porphyridii</name>
    <dbReference type="NCBI Taxonomy" id="2866279"/>
    <lineage>
        <taxon>Bacteria</taxon>
        <taxon>Pseudomonadati</taxon>
        <taxon>Pseudomonadota</taxon>
        <taxon>Alphaproteobacteria</taxon>
        <taxon>Hyphomicrobiales</taxon>
        <taxon>Stappiaceae</taxon>
        <taxon>Roseibium</taxon>
    </lineage>
</organism>
<keyword evidence="1" id="KW-0902">Two-component regulatory system</keyword>
<evidence type="ECO:0000256" key="1">
    <source>
        <dbReference type="ARBA" id="ARBA00023012"/>
    </source>
</evidence>
<accession>A0ABY8F9R4</accession>
<gene>
    <name evidence="4" type="ORF">K1718_13055</name>
</gene>
<dbReference type="EMBL" id="CP120863">
    <property type="protein sequence ID" value="WFE92247.1"/>
    <property type="molecule type" value="Genomic_DNA"/>
</dbReference>
<dbReference type="Gene3D" id="1.20.120.160">
    <property type="entry name" value="HPT domain"/>
    <property type="match status" value="1"/>
</dbReference>
<dbReference type="InterPro" id="IPR008207">
    <property type="entry name" value="Sig_transdc_His_kin_Hpt_dom"/>
</dbReference>
<sequence length="174" mass="18851">MAKDAKDQNYEIVSPPTDLRSKVRELSPREAKKFDPVKAAEAALNRLSSHFGGWMDNETVALNSAWENVQANGLSEDTIEPLFQAAHNIKGQALTLGFPLVGQVAAGFCHLIENVPSPDALPTELAGRYVEAIRAMVMEGAKDADNKTGVALLETLQSVTDAYLAQFPPKTDED</sequence>
<dbReference type="Pfam" id="PF01627">
    <property type="entry name" value="Hpt"/>
    <property type="match status" value="1"/>
</dbReference>
<evidence type="ECO:0000313" key="5">
    <source>
        <dbReference type="Proteomes" id="UP001209803"/>
    </source>
</evidence>
<evidence type="ECO:0000313" key="4">
    <source>
        <dbReference type="EMBL" id="WFE92247.1"/>
    </source>
</evidence>
<reference evidence="4 5" key="1">
    <citation type="submission" date="2023-03" db="EMBL/GenBank/DDBJ databases">
        <title>Roseibium porphyridii sp. nov. and Roseibium rhodosorbium sp. nov. isolated from marine algae, Porphyridium cruentum and Rhodosorus marinus, respectively.</title>
        <authorList>
            <person name="Lee M.W."/>
            <person name="Choi B.J."/>
            <person name="Lee J.K."/>
            <person name="Choi D.G."/>
            <person name="Baek J.H."/>
            <person name="Bayburt H."/>
            <person name="Kim J.M."/>
            <person name="Han D.M."/>
            <person name="Kim K.H."/>
            <person name="Jeon C.O."/>
        </authorList>
    </citation>
    <scope>NUCLEOTIDE SEQUENCE [LARGE SCALE GENOMIC DNA]</scope>
    <source>
        <strain evidence="4 5">KMA01</strain>
    </source>
</reference>
<feature type="domain" description="HPt" evidence="3">
    <location>
        <begin position="73"/>
        <end position="135"/>
    </location>
</feature>
<keyword evidence="5" id="KW-1185">Reference proteome</keyword>
<proteinExistence type="predicted"/>
<protein>
    <submittedName>
        <fullName evidence="4">Hpt domain-containing protein</fullName>
    </submittedName>
</protein>
<dbReference type="SUPFAM" id="SSF47226">
    <property type="entry name" value="Histidine-containing phosphotransfer domain, HPT domain"/>
    <property type="match status" value="1"/>
</dbReference>
<evidence type="ECO:0000259" key="3">
    <source>
        <dbReference type="Pfam" id="PF01627"/>
    </source>
</evidence>
<dbReference type="RefSeq" id="WP_265682340.1">
    <property type="nucleotide sequence ID" value="NZ_CP120863.1"/>
</dbReference>
<dbReference type="Proteomes" id="UP001209803">
    <property type="component" value="Chromosome"/>
</dbReference>
<dbReference type="InterPro" id="IPR036641">
    <property type="entry name" value="HPT_dom_sf"/>
</dbReference>
<name>A0ABY8F9R4_9HYPH</name>